<keyword evidence="1" id="KW-1133">Transmembrane helix</keyword>
<feature type="transmembrane region" description="Helical" evidence="1">
    <location>
        <begin position="31"/>
        <end position="51"/>
    </location>
</feature>
<dbReference type="PANTHER" id="PTHR39419:SF1">
    <property type="entry name" value="SLL0814 PROTEIN"/>
    <property type="match status" value="1"/>
</dbReference>
<dbReference type="RefSeq" id="WP_255900102.1">
    <property type="nucleotide sequence ID" value="NZ_JAFMZO010000001.1"/>
</dbReference>
<feature type="transmembrane region" description="Helical" evidence="1">
    <location>
        <begin position="131"/>
        <end position="152"/>
    </location>
</feature>
<organism evidence="2 3">
    <name type="scientific">Paradesertivirga mongoliensis</name>
    <dbReference type="NCBI Taxonomy" id="2100740"/>
    <lineage>
        <taxon>Bacteria</taxon>
        <taxon>Pseudomonadati</taxon>
        <taxon>Bacteroidota</taxon>
        <taxon>Sphingobacteriia</taxon>
        <taxon>Sphingobacteriales</taxon>
        <taxon>Sphingobacteriaceae</taxon>
        <taxon>Paradesertivirga</taxon>
    </lineage>
</organism>
<feature type="transmembrane region" description="Helical" evidence="1">
    <location>
        <begin position="100"/>
        <end position="119"/>
    </location>
</feature>
<dbReference type="PANTHER" id="PTHR39419">
    <property type="entry name" value="SLL0814 PROTEIN"/>
    <property type="match status" value="1"/>
</dbReference>
<gene>
    <name evidence="2" type="ORF">ACFSJU_01880</name>
</gene>
<keyword evidence="1" id="KW-0472">Membrane</keyword>
<evidence type="ECO:0000313" key="2">
    <source>
        <dbReference type="EMBL" id="MFD2161119.1"/>
    </source>
</evidence>
<reference evidence="3" key="1">
    <citation type="journal article" date="2019" name="Int. J. Syst. Evol. Microbiol.">
        <title>The Global Catalogue of Microorganisms (GCM) 10K type strain sequencing project: providing services to taxonomists for standard genome sequencing and annotation.</title>
        <authorList>
            <consortium name="The Broad Institute Genomics Platform"/>
            <consortium name="The Broad Institute Genome Sequencing Center for Infectious Disease"/>
            <person name="Wu L."/>
            <person name="Ma J."/>
        </authorList>
    </citation>
    <scope>NUCLEOTIDE SEQUENCE [LARGE SCALE GENOMIC DNA]</scope>
    <source>
        <strain evidence="3">KCTC 42217</strain>
    </source>
</reference>
<proteinExistence type="predicted"/>
<dbReference type="EMBL" id="JBHUHZ010000001">
    <property type="protein sequence ID" value="MFD2161119.1"/>
    <property type="molecule type" value="Genomic_DNA"/>
</dbReference>
<comment type="caution">
    <text evidence="2">The sequence shown here is derived from an EMBL/GenBank/DDBJ whole genome shotgun (WGS) entry which is preliminary data.</text>
</comment>
<evidence type="ECO:0000313" key="3">
    <source>
        <dbReference type="Proteomes" id="UP001597387"/>
    </source>
</evidence>
<feature type="transmembrane region" description="Helical" evidence="1">
    <location>
        <begin position="7"/>
        <end position="25"/>
    </location>
</feature>
<feature type="transmembrane region" description="Helical" evidence="1">
    <location>
        <begin position="191"/>
        <end position="209"/>
    </location>
</feature>
<dbReference type="Proteomes" id="UP001597387">
    <property type="component" value="Unassembled WGS sequence"/>
</dbReference>
<protein>
    <submittedName>
        <fullName evidence="2">Carotenoid biosynthesis protein</fullName>
    </submittedName>
</protein>
<name>A0ABW4ZGH3_9SPHI</name>
<keyword evidence="1" id="KW-0812">Transmembrane</keyword>
<feature type="transmembrane region" description="Helical" evidence="1">
    <location>
        <begin position="164"/>
        <end position="184"/>
    </location>
</feature>
<feature type="transmembrane region" description="Helical" evidence="1">
    <location>
        <begin position="58"/>
        <end position="80"/>
    </location>
</feature>
<dbReference type="Pfam" id="PF04240">
    <property type="entry name" value="Caroten_synth"/>
    <property type="match status" value="1"/>
</dbReference>
<sequence>MKIASTYVCAFLVVLFHAVGLWGFLHPEYVILFKRLVPFHLLLMLGLMIISHHDRNKYFWTFLLAAYTAGFVIELLGVNTGAIFGNYTYGTTLGPKFADIPLLIGVNWILVIYSTGVFMKEFKIKNHIIRALVGALLITTLDVLIEPVAIKFDYWSWENFEVPFQNYVGWFIFSYIMLRFFFLMKFHKTNFAAVILFVVQFIFFFLLNIKTV</sequence>
<accession>A0ABW4ZGH3</accession>
<evidence type="ECO:0000256" key="1">
    <source>
        <dbReference type="SAM" id="Phobius"/>
    </source>
</evidence>
<dbReference type="InterPro" id="IPR007354">
    <property type="entry name" value="CruF-like"/>
</dbReference>
<keyword evidence="3" id="KW-1185">Reference proteome</keyword>